<evidence type="ECO:0000259" key="3">
    <source>
        <dbReference type="PROSITE" id="PS50887"/>
    </source>
</evidence>
<dbReference type="InterPro" id="IPR052155">
    <property type="entry name" value="Biofilm_reg_signaling"/>
</dbReference>
<evidence type="ECO:0000259" key="4">
    <source>
        <dbReference type="PROSITE" id="PS50924"/>
    </source>
</evidence>
<keyword evidence="5" id="KW-1185">Reference proteome</keyword>
<evidence type="ECO:0000313" key="6">
    <source>
        <dbReference type="RefSeq" id="WP_051378801.1"/>
    </source>
</evidence>
<dbReference type="PROSITE" id="PS50883">
    <property type="entry name" value="EAL"/>
    <property type="match status" value="1"/>
</dbReference>
<feature type="transmembrane region" description="Helical" evidence="1">
    <location>
        <begin position="140"/>
        <end position="162"/>
    </location>
</feature>
<dbReference type="SUPFAM" id="SSF141868">
    <property type="entry name" value="EAL domain-like"/>
    <property type="match status" value="1"/>
</dbReference>
<comment type="caution">
    <text evidence="1">Lacks conserved residue(s) required for the propagation of feature annotation.</text>
</comment>
<reference evidence="6" key="4">
    <citation type="journal article" date="2006" name="Curr. Opin. Microbiol.">
        <title>Cyclic di-GMP as a second messenger.</title>
        <authorList>
            <person name="Romling U."/>
            <person name="Amikam D."/>
        </authorList>
    </citation>
    <scope>NUCLEOTIDE SEQUENCE</scope>
</reference>
<sequence>MQGSHQPLLVLLSLVVATGASYTALLLADRLAGARPARRLAWLGAGALALGTGIWSMHFIGMLAFELPIAVGYDRWLTFLSWLLALKASFIALYLTLRDPLPPWRGTLGAIVIGGGISEMHYEGMAALRMLPAIEYRDDLFAASIGIAIATSGAAIVILRALQRRHAGSRLAPAAAALVMGIAITGMHYTAMAAARFAPGTVCGALADGLGPDNLVATVTVGALGLLTLGALLAEFDRQSHHRRAAHARSMARAQAEIHRLSARDPLTGLPNRRRLERRLRLASLRARREQGRLALLHLNLDGFHAVNDGLGHAVGDALLRDVAADLAAQCGAGRRDSRADAPGREPVRPAGGCELARPDGDDFLLLWRDPPGADAVIALAGALLGAVRRPRVVAGHELRVTASIGIALQPDHADADHELRVRADAAMQAAKRAGRDCHVVYDASLTPVSADMLRLQGELLRALAANELELFLQPKIGTRDARVTSAEALLRWRHPRRGLLGPGDFLPVAECFGLVNAIGDWVIEAGCALASRLADRGRVISVAVNLSATQFRQPDLARRIGEAMRRHRIDGSALVIEITESSAIADPVSFVARLGELRALGVDVALDDFGTGYSSLSYLRLVRARQLKLDRAFVQDIASCDESRLIVEAILRLAGAIGMKTVAEGIETEAQARALTELGCDELQGYLYSVPLAEADFLAWLDAREHLPDSLAAPPRLRSAARPEADTLRALNRLSTLDAGSR</sequence>
<dbReference type="RefSeq" id="WP_051378801.1">
    <property type="nucleotide sequence ID" value="NZ_AXWS01000014.1"/>
</dbReference>
<feature type="transmembrane region" description="Helical" evidence="1">
    <location>
        <begin position="40"/>
        <end position="64"/>
    </location>
</feature>
<dbReference type="PROSITE" id="PS50887">
    <property type="entry name" value="GGDEF"/>
    <property type="match status" value="1"/>
</dbReference>
<dbReference type="CDD" id="cd01948">
    <property type="entry name" value="EAL"/>
    <property type="match status" value="1"/>
</dbReference>
<dbReference type="GO" id="GO:0016020">
    <property type="term" value="C:membrane"/>
    <property type="evidence" value="ECO:0007669"/>
    <property type="project" value="UniProtKB-UniRule"/>
</dbReference>
<dbReference type="InterPro" id="IPR035919">
    <property type="entry name" value="EAL_sf"/>
</dbReference>
<reference evidence="6" key="2">
    <citation type="journal article" date="2004" name="Mol. Microbiol.">
        <title>GGDEF and EAL domains inversely regulate cyclic di-GMP levels and transition from sessility to motility.</title>
        <authorList>
            <person name="Simm R."/>
            <person name="Morr M."/>
            <person name="Kader A."/>
            <person name="Nimtz M."/>
            <person name="Romling U."/>
        </authorList>
    </citation>
    <scope>NUCLEOTIDE SEQUENCE</scope>
</reference>
<dbReference type="SMART" id="SM00052">
    <property type="entry name" value="EAL"/>
    <property type="match status" value="1"/>
</dbReference>
<dbReference type="Pfam" id="PF00990">
    <property type="entry name" value="GGDEF"/>
    <property type="match status" value="2"/>
</dbReference>
<keyword evidence="1" id="KW-1133">Transmembrane helix</keyword>
<feature type="domain" description="GGDEF" evidence="3">
    <location>
        <begin position="292"/>
        <end position="444"/>
    </location>
</feature>
<dbReference type="InterPro" id="IPR001633">
    <property type="entry name" value="EAL_dom"/>
</dbReference>
<dbReference type="InterPro" id="IPR043128">
    <property type="entry name" value="Rev_trsase/Diguanyl_cyclase"/>
</dbReference>
<feature type="domain" description="MHYT" evidence="4">
    <location>
        <begin position="5"/>
        <end position="198"/>
    </location>
</feature>
<dbReference type="NCBIfam" id="TIGR00254">
    <property type="entry name" value="GGDEF"/>
    <property type="match status" value="1"/>
</dbReference>
<dbReference type="OrthoDB" id="9813903at2"/>
<reference evidence="6" key="5">
    <citation type="submission" date="2025-08" db="UniProtKB">
        <authorList>
            <consortium name="RefSeq"/>
        </authorList>
    </citation>
    <scope>IDENTIFICATION</scope>
</reference>
<evidence type="ECO:0000313" key="5">
    <source>
        <dbReference type="Proteomes" id="UP000675920"/>
    </source>
</evidence>
<reference evidence="6" key="1">
    <citation type="journal article" date="2001" name="FEMS Microbiol. Lett.">
        <title>Novel domains of the prokaryotic two-component signal transduction systems.</title>
        <authorList>
            <person name="Galperin M.Y."/>
            <person name="Nikolskaya A.N."/>
            <person name="Koonin E.V."/>
        </authorList>
    </citation>
    <scope>NUCLEOTIDE SEQUENCE</scope>
</reference>
<evidence type="ECO:0000259" key="2">
    <source>
        <dbReference type="PROSITE" id="PS50883"/>
    </source>
</evidence>
<dbReference type="AlphaFoldDB" id="A0A8B6X9U3"/>
<dbReference type="Pfam" id="PF00563">
    <property type="entry name" value="EAL"/>
    <property type="match status" value="1"/>
</dbReference>
<proteinExistence type="predicted"/>
<dbReference type="InterPro" id="IPR000160">
    <property type="entry name" value="GGDEF_dom"/>
</dbReference>
<dbReference type="Gene3D" id="3.20.20.450">
    <property type="entry name" value="EAL domain"/>
    <property type="match status" value="1"/>
</dbReference>
<name>A0A8B6X9U3_9BURK</name>
<dbReference type="PANTHER" id="PTHR44757">
    <property type="entry name" value="DIGUANYLATE CYCLASE DGCP"/>
    <property type="match status" value="1"/>
</dbReference>
<keyword evidence="1" id="KW-0472">Membrane</keyword>
<dbReference type="EC" id="2.7.7.65" evidence="6"/>
<dbReference type="Gene3D" id="3.30.70.270">
    <property type="match status" value="1"/>
</dbReference>
<dbReference type="Pfam" id="PF03707">
    <property type="entry name" value="MHYT"/>
    <property type="match status" value="3"/>
</dbReference>
<feature type="transmembrane region" description="Helical" evidence="1">
    <location>
        <begin position="6"/>
        <end position="28"/>
    </location>
</feature>
<feature type="transmembrane region" description="Helical" evidence="1">
    <location>
        <begin position="174"/>
        <end position="195"/>
    </location>
</feature>
<protein>
    <submittedName>
        <fullName evidence="6">Bifunctional diguanylate cyclase/phosphodiesterase</fullName>
        <ecNumber evidence="6">2.7.7.65</ecNumber>
    </submittedName>
</protein>
<dbReference type="SMART" id="SM00267">
    <property type="entry name" value="GGDEF"/>
    <property type="match status" value="1"/>
</dbReference>
<dbReference type="InterPro" id="IPR029787">
    <property type="entry name" value="Nucleotide_cyclase"/>
</dbReference>
<dbReference type="SUPFAM" id="SSF55073">
    <property type="entry name" value="Nucleotide cyclase"/>
    <property type="match status" value="1"/>
</dbReference>
<accession>A0A8B6X9U3</accession>
<feature type="transmembrane region" description="Helical" evidence="1">
    <location>
        <begin position="76"/>
        <end position="96"/>
    </location>
</feature>
<dbReference type="PANTHER" id="PTHR44757:SF2">
    <property type="entry name" value="BIOFILM ARCHITECTURE MAINTENANCE PROTEIN MBAA"/>
    <property type="match status" value="1"/>
</dbReference>
<dbReference type="CDD" id="cd01949">
    <property type="entry name" value="GGDEF"/>
    <property type="match status" value="1"/>
</dbReference>
<dbReference type="PROSITE" id="PS50924">
    <property type="entry name" value="MHYT"/>
    <property type="match status" value="1"/>
</dbReference>
<feature type="domain" description="EAL" evidence="2">
    <location>
        <begin position="453"/>
        <end position="706"/>
    </location>
</feature>
<dbReference type="InterPro" id="IPR005330">
    <property type="entry name" value="MHYT_dom"/>
</dbReference>
<organism evidence="5 6">
    <name type="scientific">Derxia gummosa DSM 723</name>
    <dbReference type="NCBI Taxonomy" id="1121388"/>
    <lineage>
        <taxon>Bacteria</taxon>
        <taxon>Pseudomonadati</taxon>
        <taxon>Pseudomonadota</taxon>
        <taxon>Betaproteobacteria</taxon>
        <taxon>Burkholderiales</taxon>
        <taxon>Alcaligenaceae</taxon>
        <taxon>Derxia</taxon>
    </lineage>
</organism>
<evidence type="ECO:0000256" key="1">
    <source>
        <dbReference type="PROSITE-ProRule" id="PRU00244"/>
    </source>
</evidence>
<reference evidence="6" key="3">
    <citation type="journal article" date="2005" name="Mol. Microbiol.">
        <title>C-di-GMP: the dawning of a novel bacterial signalling system.</title>
        <authorList>
            <person name="Romling U."/>
            <person name="Gomelsky M."/>
            <person name="Galperin M.Y."/>
        </authorList>
    </citation>
    <scope>NUCLEOTIDE SEQUENCE</scope>
</reference>
<keyword evidence="1" id="KW-0812">Transmembrane</keyword>
<dbReference type="Proteomes" id="UP000675920">
    <property type="component" value="Unplaced"/>
</dbReference>